<dbReference type="NCBIfam" id="TIGR02024">
    <property type="entry name" value="FtcD"/>
    <property type="match status" value="1"/>
</dbReference>
<keyword evidence="11" id="KW-1185">Reference proteome</keyword>
<keyword evidence="7" id="KW-0290">Folate-binding</keyword>
<dbReference type="GO" id="GO:0019557">
    <property type="term" value="P:L-histidine catabolic process to glutamate and formate"/>
    <property type="evidence" value="ECO:0007669"/>
    <property type="project" value="UniProtKB-UniPathway"/>
</dbReference>
<comment type="caution">
    <text evidence="10">The sequence shown here is derived from an EMBL/GenBank/DDBJ whole genome shotgun (WGS) entry which is preliminary data.</text>
</comment>
<dbReference type="GO" id="GO:0005737">
    <property type="term" value="C:cytoplasm"/>
    <property type="evidence" value="ECO:0007669"/>
    <property type="project" value="UniProtKB-SubCell"/>
</dbReference>
<comment type="subcellular location">
    <subcellularLocation>
        <location evidence="1">Cytoplasm</location>
    </subcellularLocation>
</comment>
<dbReference type="Pfam" id="PF07837">
    <property type="entry name" value="FTCD_N"/>
    <property type="match status" value="1"/>
</dbReference>
<dbReference type="OrthoDB" id="9773217at2"/>
<protein>
    <recommendedName>
        <fullName evidence="3">glutamate formimidoyltransferase</fullName>
        <ecNumber evidence="3">2.1.2.5</ecNumber>
    </recommendedName>
</protein>
<dbReference type="RefSeq" id="WP_075713236.1">
    <property type="nucleotide sequence ID" value="NZ_MJIE01000001.1"/>
</dbReference>
<dbReference type="STRING" id="1261640.BHK98_08095"/>
<accession>A0A1Q9JIN2</accession>
<evidence type="ECO:0000313" key="11">
    <source>
        <dbReference type="Proteomes" id="UP000187404"/>
    </source>
</evidence>
<dbReference type="EC" id="2.1.2.5" evidence="3"/>
<evidence type="ECO:0000256" key="6">
    <source>
        <dbReference type="ARBA" id="ARBA00022808"/>
    </source>
</evidence>
<dbReference type="InterPro" id="IPR004227">
    <property type="entry name" value="Formiminotransferase_cat"/>
</dbReference>
<dbReference type="GO" id="GO:0019556">
    <property type="term" value="P:L-histidine catabolic process to glutamate and formamide"/>
    <property type="evidence" value="ECO:0007669"/>
    <property type="project" value="UniProtKB-UniPathway"/>
</dbReference>
<dbReference type="InterPro" id="IPR022384">
    <property type="entry name" value="FormiminoTrfase_cat_dom_sf"/>
</dbReference>
<dbReference type="PANTHER" id="PTHR12234">
    <property type="entry name" value="FORMIMINOTRANSFERASE-CYCLODEAMINASE"/>
    <property type="match status" value="1"/>
</dbReference>
<evidence type="ECO:0000259" key="8">
    <source>
        <dbReference type="SMART" id="SM01221"/>
    </source>
</evidence>
<dbReference type="SMART" id="SM01221">
    <property type="entry name" value="FTCD"/>
    <property type="match status" value="1"/>
</dbReference>
<keyword evidence="4" id="KW-0963">Cytoplasm</keyword>
<dbReference type="InterPro" id="IPR037064">
    <property type="entry name" value="Formiminotransferase_N_sf"/>
</dbReference>
<feature type="domain" description="Formiminotransferase N-terminal subdomain" evidence="9">
    <location>
        <begin position="3"/>
        <end position="180"/>
    </location>
</feature>
<dbReference type="UniPathway" id="UPA00379">
    <property type="reaction ID" value="UER00555"/>
</dbReference>
<name>A0A1Q9JIN2_9FIRM</name>
<feature type="domain" description="Formiminotransferase C-terminal subdomain" evidence="8">
    <location>
        <begin position="181"/>
        <end position="300"/>
    </location>
</feature>
<dbReference type="InterPro" id="IPR013802">
    <property type="entry name" value="Formiminotransferase_C"/>
</dbReference>
<dbReference type="InterPro" id="IPR012886">
    <property type="entry name" value="Formiminotransferase_N"/>
</dbReference>
<evidence type="ECO:0000256" key="1">
    <source>
        <dbReference type="ARBA" id="ARBA00004496"/>
    </source>
</evidence>
<proteinExistence type="predicted"/>
<organism evidence="10 11">
    <name type="scientific">Hornefia porci</name>
    <dbReference type="NCBI Taxonomy" id="2652292"/>
    <lineage>
        <taxon>Bacteria</taxon>
        <taxon>Bacillati</taxon>
        <taxon>Bacillota</taxon>
        <taxon>Clostridia</taxon>
        <taxon>Peptostreptococcales</taxon>
        <taxon>Anaerovoracaceae</taxon>
        <taxon>Hornefia</taxon>
    </lineage>
</organism>
<dbReference type="Gene3D" id="3.30.990.10">
    <property type="entry name" value="Formiminotransferase, N-terminal subdomain"/>
    <property type="match status" value="1"/>
</dbReference>
<keyword evidence="6" id="KW-0369">Histidine metabolism</keyword>
<evidence type="ECO:0000256" key="5">
    <source>
        <dbReference type="ARBA" id="ARBA00022679"/>
    </source>
</evidence>
<dbReference type="SUPFAM" id="SSF55116">
    <property type="entry name" value="Formiminotransferase domain of formiminotransferase-cyclodeaminase"/>
    <property type="match status" value="2"/>
</dbReference>
<evidence type="ECO:0000256" key="2">
    <source>
        <dbReference type="ARBA" id="ARBA00005082"/>
    </source>
</evidence>
<dbReference type="Pfam" id="PF02971">
    <property type="entry name" value="FTCD"/>
    <property type="match status" value="1"/>
</dbReference>
<dbReference type="Proteomes" id="UP000187404">
    <property type="component" value="Unassembled WGS sequence"/>
</dbReference>
<sequence>MAQIIESIPNISEGRRPEVVEACVDEIRSTPGCTLLDYSSDESHNRSVITYIGDAKAVEEASVKLVKKAAELIDLNHHEGEHPRMGAVDVMPFLPIKDCTTEDCIELSKVVGKRIADEAGVPVFLYEESATRPERQNLVKIRKGQFEGMAEKVQEPDWEPDFGGRRIHPTAGVTAVGARPPLVAFNLDLDTDDVQIAKNIAKIIREKDGGFKCVKSMGFEIEDEETGRKYAQVSCNMTNFEQTPLYRVVETVKFEAARYGVHVTKTEIIGLCPMKAMVDCAQYYMQTNDFDFEKQILENHII</sequence>
<dbReference type="SMART" id="SM01222">
    <property type="entry name" value="FTCD_N"/>
    <property type="match status" value="1"/>
</dbReference>
<gene>
    <name evidence="10" type="ORF">BHK98_08095</name>
</gene>
<dbReference type="Gene3D" id="3.30.70.670">
    <property type="entry name" value="Formiminotransferase, C-terminal subdomain"/>
    <property type="match status" value="1"/>
</dbReference>
<dbReference type="AlphaFoldDB" id="A0A1Q9JIN2"/>
<dbReference type="EMBL" id="MJIE01000001">
    <property type="protein sequence ID" value="OLR56024.1"/>
    <property type="molecule type" value="Genomic_DNA"/>
</dbReference>
<dbReference type="InterPro" id="IPR051623">
    <property type="entry name" value="FTCD"/>
</dbReference>
<reference evidence="10 11" key="1">
    <citation type="journal article" date="2016" name="Appl. Environ. Microbiol.">
        <title>Function and Phylogeny of Bacterial Butyryl Coenzyme A:Acetate Transferases and Their Diversity in the Proximal Colon of Swine.</title>
        <authorList>
            <person name="Trachsel J."/>
            <person name="Bayles D.O."/>
            <person name="Looft T."/>
            <person name="Levine U.Y."/>
            <person name="Allen H.K."/>
        </authorList>
    </citation>
    <scope>NUCLEOTIDE SEQUENCE [LARGE SCALE GENOMIC DNA]</scope>
    <source>
        <strain evidence="10 11">68-3-10</strain>
    </source>
</reference>
<comment type="pathway">
    <text evidence="2">Amino-acid degradation; L-histidine degradation into L-glutamate; L-glutamate from N-formimidoyl-L-glutamate (transferase route): step 1/1.</text>
</comment>
<evidence type="ECO:0000256" key="4">
    <source>
        <dbReference type="ARBA" id="ARBA00022490"/>
    </source>
</evidence>
<dbReference type="InterPro" id="IPR037070">
    <property type="entry name" value="Formiminotransferase_C_sf"/>
</dbReference>
<evidence type="ECO:0000256" key="3">
    <source>
        <dbReference type="ARBA" id="ARBA00012252"/>
    </source>
</evidence>
<dbReference type="GO" id="GO:0005542">
    <property type="term" value="F:folic acid binding"/>
    <property type="evidence" value="ECO:0007669"/>
    <property type="project" value="UniProtKB-KW"/>
</dbReference>
<dbReference type="GO" id="GO:0030409">
    <property type="term" value="F:glutamate formimidoyltransferase activity"/>
    <property type="evidence" value="ECO:0007669"/>
    <property type="project" value="UniProtKB-EC"/>
</dbReference>
<keyword evidence="5 10" id="KW-0808">Transferase</keyword>
<evidence type="ECO:0000256" key="7">
    <source>
        <dbReference type="ARBA" id="ARBA00022954"/>
    </source>
</evidence>
<dbReference type="PANTHER" id="PTHR12234:SF8">
    <property type="entry name" value="FORMIMINOTRANSFERASE-CYCLODEAMINASE"/>
    <property type="match status" value="1"/>
</dbReference>
<evidence type="ECO:0000313" key="10">
    <source>
        <dbReference type="EMBL" id="OLR56024.1"/>
    </source>
</evidence>
<evidence type="ECO:0000259" key="9">
    <source>
        <dbReference type="SMART" id="SM01222"/>
    </source>
</evidence>